<dbReference type="InterPro" id="IPR036389">
    <property type="entry name" value="RNase_III_sf"/>
</dbReference>
<dbReference type="GO" id="GO:0003725">
    <property type="term" value="F:double-stranded RNA binding"/>
    <property type="evidence" value="ECO:0007669"/>
    <property type="project" value="InterPro"/>
</dbReference>
<proteinExistence type="inferred from homology"/>
<keyword evidence="5" id="KW-0687">Ribonucleoprotein</keyword>
<reference evidence="10" key="3">
    <citation type="submission" date="2021-06" db="EMBL/GenBank/DDBJ databases">
        <title>Candida auris outbreak in lebanese hospital.</title>
        <authorList>
            <person name="Finianos M."/>
        </authorList>
    </citation>
    <scope>NUCLEOTIDE SEQUENCE</scope>
    <source>
        <strain evidence="10">CA7LBN</strain>
    </source>
</reference>
<keyword evidence="3" id="KW-0689">Ribosomal protein</keyword>
<dbReference type="SUPFAM" id="SSF54768">
    <property type="entry name" value="dsRNA-binding domain-like"/>
    <property type="match status" value="1"/>
</dbReference>
<dbReference type="CDD" id="cd19873">
    <property type="entry name" value="DSRM_MRPL3_like"/>
    <property type="match status" value="1"/>
</dbReference>
<accession>A0A2H0ZXX4</accession>
<dbReference type="Gene3D" id="1.10.1520.10">
    <property type="entry name" value="Ribonuclease III domain"/>
    <property type="match status" value="1"/>
</dbReference>
<dbReference type="InterPro" id="IPR000999">
    <property type="entry name" value="RNase_III_dom"/>
</dbReference>
<evidence type="ECO:0000313" key="9">
    <source>
        <dbReference type="EMBL" id="PIS55507.1"/>
    </source>
</evidence>
<dbReference type="OMA" id="YLYSPGN"/>
<dbReference type="VEuPathDB" id="FungiDB:B9J08_001607"/>
<keyword evidence="2" id="KW-0694">RNA-binding</keyword>
<evidence type="ECO:0000256" key="5">
    <source>
        <dbReference type="ARBA" id="ARBA00023274"/>
    </source>
</evidence>
<dbReference type="InterPro" id="IPR044444">
    <property type="entry name" value="Ribosomal_mL44_DSRM_metazoa"/>
</dbReference>
<dbReference type="GO" id="GO:0005739">
    <property type="term" value="C:mitochondrion"/>
    <property type="evidence" value="ECO:0007669"/>
    <property type="project" value="TreeGrafter"/>
</dbReference>
<dbReference type="Proteomes" id="UP000825438">
    <property type="component" value="Chromosome I"/>
</dbReference>
<dbReference type="PROSITE" id="PS50142">
    <property type="entry name" value="RNASE_3_2"/>
    <property type="match status" value="1"/>
</dbReference>
<gene>
    <name evidence="9" type="ORF">B9J08_001607</name>
    <name evidence="10" type="ORF">CA7LBN_001582</name>
</gene>
<evidence type="ECO:0000256" key="2">
    <source>
        <dbReference type="ARBA" id="ARBA00022884"/>
    </source>
</evidence>
<evidence type="ECO:0000256" key="3">
    <source>
        <dbReference type="ARBA" id="ARBA00022980"/>
    </source>
</evidence>
<dbReference type="Pfam" id="PF00636">
    <property type="entry name" value="Ribonuclease_3"/>
    <property type="match status" value="1"/>
</dbReference>
<keyword evidence="4" id="KW-0496">Mitochondrion</keyword>
<reference evidence="9" key="2">
    <citation type="submission" date="2017-11" db="EMBL/GenBank/DDBJ databases">
        <title>Candida auris genome assembly and annotation.</title>
        <authorList>
            <person name="Munoz J.F."/>
            <person name="Gade L.G."/>
            <person name="Chow N.A."/>
            <person name="Litvintseva A.P."/>
            <person name="Loparev V.N."/>
            <person name="Cuomo C.A."/>
        </authorList>
    </citation>
    <scope>NUCLEOTIDE SEQUENCE</scope>
    <source>
        <strain evidence="9">B8441</strain>
    </source>
</reference>
<evidence type="ECO:0000313" key="10">
    <source>
        <dbReference type="EMBL" id="QWW22835.1"/>
    </source>
</evidence>
<dbReference type="PANTHER" id="PTHR11207">
    <property type="entry name" value="RIBONUCLEASE III"/>
    <property type="match status" value="1"/>
</dbReference>
<dbReference type="Pfam" id="PF22892">
    <property type="entry name" value="DSRM_MRPL44"/>
    <property type="match status" value="1"/>
</dbReference>
<dbReference type="AlphaFoldDB" id="A0A2H0ZXX4"/>
<evidence type="ECO:0000259" key="8">
    <source>
        <dbReference type="PROSITE" id="PS50142"/>
    </source>
</evidence>
<dbReference type="VEuPathDB" id="FungiDB:QG37_03488"/>
<protein>
    <recommendedName>
        <fullName evidence="7">Large ribosomal subunit protein mL44</fullName>
    </recommendedName>
</protein>
<dbReference type="STRING" id="498019.A0A2H0ZXX4"/>
<dbReference type="EMBL" id="PEKT02000004">
    <property type="protein sequence ID" value="PIS55507.1"/>
    <property type="molecule type" value="Genomic_DNA"/>
</dbReference>
<comment type="subcellular location">
    <subcellularLocation>
        <location evidence="1">Mitochondrion</location>
    </subcellularLocation>
</comment>
<evidence type="ECO:0000256" key="1">
    <source>
        <dbReference type="ARBA" id="ARBA00004173"/>
    </source>
</evidence>
<dbReference type="VEuPathDB" id="FungiDB:CJI96_0000073"/>
<dbReference type="GO" id="GO:0003735">
    <property type="term" value="F:structural constituent of ribosome"/>
    <property type="evidence" value="ECO:0007669"/>
    <property type="project" value="TreeGrafter"/>
</dbReference>
<name>A0A2H0ZXX4_CANAR</name>
<dbReference type="SMART" id="SM00535">
    <property type="entry name" value="RIBOc"/>
    <property type="match status" value="1"/>
</dbReference>
<dbReference type="InterPro" id="IPR044443">
    <property type="entry name" value="Ribosomal_mL44_DSRM_fung"/>
</dbReference>
<comment type="similarity">
    <text evidence="6">Belongs to the ribonuclease III family. Mitochondrion-specific ribosomal protein mL44 subfamily.</text>
</comment>
<feature type="domain" description="RNase III" evidence="8">
    <location>
        <begin position="70"/>
        <end position="236"/>
    </location>
</feature>
<evidence type="ECO:0000256" key="4">
    <source>
        <dbReference type="ARBA" id="ARBA00023128"/>
    </source>
</evidence>
<reference evidence="9" key="1">
    <citation type="journal article" date="2017" name="Clin. Infect. Dis.">
        <title>Simultaneous emergence of multidrug-resistant Candida auris on 3 continents confirmed by whole-genome sequencing and epidemiological analyses.</title>
        <authorList>
            <person name="Lockhart S.R."/>
            <person name="Etienne K.A."/>
            <person name="Vallabhaneni S."/>
            <person name="Farooqi J."/>
            <person name="Chowdhary A."/>
            <person name="Govender N.P."/>
            <person name="Colombo A.L."/>
            <person name="Calvo B."/>
            <person name="Cuomo C.A."/>
            <person name="Desjardins C.A."/>
            <person name="Berkow E.L."/>
            <person name="Castanheira M."/>
            <person name="Magobo R.E."/>
            <person name="Jabeen K."/>
            <person name="Asghar R.J."/>
            <person name="Meis J.F."/>
            <person name="Jackson B."/>
            <person name="Chiller T."/>
            <person name="Litvintseva A.P."/>
        </authorList>
    </citation>
    <scope>NUCLEOTIDE SEQUENCE [LARGE SCALE GENOMIC DNA]</scope>
    <source>
        <strain evidence="9">B8441</strain>
    </source>
</reference>
<dbReference type="GO" id="GO:0006396">
    <property type="term" value="P:RNA processing"/>
    <property type="evidence" value="ECO:0007669"/>
    <property type="project" value="InterPro"/>
</dbReference>
<dbReference type="SUPFAM" id="SSF69065">
    <property type="entry name" value="RNase III domain-like"/>
    <property type="match status" value="1"/>
</dbReference>
<sequence>MLRLLSKGSPWIGPRLFRAARLLPSASYHVSKLDPSLNTSYDSLTDYGSYKANIFTHRLPESTAQQSPPLVALHHRLRLPESYSLSTLSQALNCDKSTGLANNHGLSILGSNLLAYYISEHLLMKYPRLPLPVHNEATNAYIGPYSLAEIGRSWGIETDVRTKLQKYLANEPEFLTYGRLRFLSEEAKDAPQEEGIVELSELGSYDKNTKTYLTKEEEAYAEAVKAIIGGMYTHAGEESAKKFIQSHILSRKVPLHEMFQFSRPTRELTRLCEKLELEDPLEIRLIAETGRLSTHAIFVAGAFSGGHKLGEGVGASLNEAKTRAVVNALLSYYLYTPVNEQGEEIKTPSEENYKFEGIVGSGDVAI</sequence>
<dbReference type="VEuPathDB" id="FungiDB:CJJ07_000096"/>
<dbReference type="Gene3D" id="3.30.160.20">
    <property type="match status" value="1"/>
</dbReference>
<dbReference type="GO" id="GO:0004525">
    <property type="term" value="F:ribonuclease III activity"/>
    <property type="evidence" value="ECO:0007669"/>
    <property type="project" value="InterPro"/>
</dbReference>
<evidence type="ECO:0000256" key="7">
    <source>
        <dbReference type="ARBA" id="ARBA00035187"/>
    </source>
</evidence>
<dbReference type="PANTHER" id="PTHR11207:SF32">
    <property type="entry name" value="LARGE RIBOSOMAL SUBUNIT PROTEIN ML44"/>
    <property type="match status" value="1"/>
</dbReference>
<dbReference type="VEuPathDB" id="FungiDB:CJI97_001703"/>
<dbReference type="EMBL" id="CP076749">
    <property type="protein sequence ID" value="QWW22835.1"/>
    <property type="molecule type" value="Genomic_DNA"/>
</dbReference>
<evidence type="ECO:0000256" key="6">
    <source>
        <dbReference type="ARBA" id="ARBA00024034"/>
    </source>
</evidence>
<dbReference type="VEuPathDB" id="FungiDB:CJJ09_001875"/>
<organism evidence="9">
    <name type="scientific">Candidozyma auris</name>
    <name type="common">Yeast</name>
    <name type="synonym">Candida auris</name>
    <dbReference type="NCBI Taxonomy" id="498019"/>
    <lineage>
        <taxon>Eukaryota</taxon>
        <taxon>Fungi</taxon>
        <taxon>Dikarya</taxon>
        <taxon>Ascomycota</taxon>
        <taxon>Saccharomycotina</taxon>
        <taxon>Pichiomycetes</taxon>
        <taxon>Metschnikowiaceae</taxon>
        <taxon>Candidozyma</taxon>
    </lineage>
</organism>